<proteinExistence type="predicted"/>
<dbReference type="KEGG" id="tpal:117653456"/>
<accession>A0A6P9AA96</accession>
<evidence type="ECO:0000256" key="1">
    <source>
        <dbReference type="SAM" id="SignalP"/>
    </source>
</evidence>
<organism evidence="3">
    <name type="scientific">Thrips palmi</name>
    <name type="common">Melon thrips</name>
    <dbReference type="NCBI Taxonomy" id="161013"/>
    <lineage>
        <taxon>Eukaryota</taxon>
        <taxon>Metazoa</taxon>
        <taxon>Ecdysozoa</taxon>
        <taxon>Arthropoda</taxon>
        <taxon>Hexapoda</taxon>
        <taxon>Insecta</taxon>
        <taxon>Pterygota</taxon>
        <taxon>Neoptera</taxon>
        <taxon>Paraneoptera</taxon>
        <taxon>Thysanoptera</taxon>
        <taxon>Terebrantia</taxon>
        <taxon>Thripoidea</taxon>
        <taxon>Thripidae</taxon>
        <taxon>Thrips</taxon>
    </lineage>
</organism>
<dbReference type="Proteomes" id="UP000515158">
    <property type="component" value="Unplaced"/>
</dbReference>
<evidence type="ECO:0000313" key="2">
    <source>
        <dbReference type="Proteomes" id="UP000515158"/>
    </source>
</evidence>
<feature type="signal peptide" evidence="1">
    <location>
        <begin position="1"/>
        <end position="32"/>
    </location>
</feature>
<dbReference type="InParanoid" id="A0A6P9AA96"/>
<gene>
    <name evidence="3" type="primary">LOC117653456</name>
</gene>
<reference evidence="3" key="1">
    <citation type="submission" date="2025-08" db="UniProtKB">
        <authorList>
            <consortium name="RefSeq"/>
        </authorList>
    </citation>
    <scope>IDENTIFICATION</scope>
    <source>
        <tissue evidence="3">Total insect</tissue>
    </source>
</reference>
<dbReference type="GeneID" id="117653456"/>
<dbReference type="RefSeq" id="XP_034255017.1">
    <property type="nucleotide sequence ID" value="XM_034399126.1"/>
</dbReference>
<keyword evidence="2" id="KW-1185">Reference proteome</keyword>
<feature type="chain" id="PRO_5027833606" evidence="1">
    <location>
        <begin position="33"/>
        <end position="102"/>
    </location>
</feature>
<sequence length="102" mass="10836">MGAPVHCEDRREMPSFTVCSLLALLAVVVVCAADGTTKGVATLTVTNGTSPVTGRGFVCKNLCSLSNCHCIDCQEPTCVFITQQWQCQSCSCTCYHEVLGGK</sequence>
<name>A0A6P9AA96_THRPL</name>
<keyword evidence="1" id="KW-0732">Signal</keyword>
<protein>
    <submittedName>
        <fullName evidence="3">Uncharacterized protein LOC117653456</fullName>
    </submittedName>
</protein>
<dbReference type="AlphaFoldDB" id="A0A6P9AA96"/>
<evidence type="ECO:0000313" key="3">
    <source>
        <dbReference type="RefSeq" id="XP_034255017.1"/>
    </source>
</evidence>